<organism evidence="1 2">
    <name type="scientific">Aphanizomenon flos-aquae FACHB-1040</name>
    <dbReference type="NCBI Taxonomy" id="2692887"/>
    <lineage>
        <taxon>Bacteria</taxon>
        <taxon>Bacillati</taxon>
        <taxon>Cyanobacteriota</taxon>
        <taxon>Cyanophyceae</taxon>
        <taxon>Nostocales</taxon>
        <taxon>Aphanizomenonaceae</taxon>
        <taxon>Aphanizomenon</taxon>
    </lineage>
</organism>
<comment type="caution">
    <text evidence="1">The sequence shown here is derived from an EMBL/GenBank/DDBJ whole genome shotgun (WGS) entry which is preliminary data.</text>
</comment>
<name>A0ABR8BX96_APHFL</name>
<keyword evidence="2" id="KW-1185">Reference proteome</keyword>
<dbReference type="EMBL" id="JACJQT010000035">
    <property type="protein sequence ID" value="MBD2279407.1"/>
    <property type="molecule type" value="Genomic_DNA"/>
</dbReference>
<proteinExistence type="predicted"/>
<gene>
    <name evidence="1" type="ORF">H6F99_14245</name>
</gene>
<reference evidence="1 2" key="1">
    <citation type="journal article" date="2020" name="ISME J.">
        <title>Comparative genomics reveals insights into cyanobacterial evolution and habitat adaptation.</title>
        <authorList>
            <person name="Chen M.Y."/>
            <person name="Teng W.K."/>
            <person name="Zhao L."/>
            <person name="Hu C.X."/>
            <person name="Zhou Y.K."/>
            <person name="Han B.P."/>
            <person name="Song L.R."/>
            <person name="Shu W.S."/>
        </authorList>
    </citation>
    <scope>NUCLEOTIDE SEQUENCE [LARGE SCALE GENOMIC DNA]</scope>
    <source>
        <strain evidence="1 2">FACHB-1040</strain>
    </source>
</reference>
<accession>A0ABR8BX96</accession>
<evidence type="ECO:0000313" key="1">
    <source>
        <dbReference type="EMBL" id="MBD2279407.1"/>
    </source>
</evidence>
<dbReference type="RefSeq" id="WP_190383364.1">
    <property type="nucleotide sequence ID" value="NZ_JACJQT010000035.1"/>
</dbReference>
<sequence length="53" mass="6146">MPLEQLRQFRTSVYNILGKAKDALFGLMDAALITRSIYAFVELALSPVFRRKW</sequence>
<evidence type="ECO:0000313" key="2">
    <source>
        <dbReference type="Proteomes" id="UP000606721"/>
    </source>
</evidence>
<dbReference type="Proteomes" id="UP000606721">
    <property type="component" value="Unassembled WGS sequence"/>
</dbReference>
<protein>
    <submittedName>
        <fullName evidence="1">Uncharacterized protein</fullName>
    </submittedName>
</protein>